<keyword evidence="1" id="KW-0805">Transcription regulation</keyword>
<dbReference type="PROSITE" id="PS50949">
    <property type="entry name" value="HTH_GNTR"/>
    <property type="match status" value="1"/>
</dbReference>
<dbReference type="InterPro" id="IPR036388">
    <property type="entry name" value="WH-like_DNA-bd_sf"/>
</dbReference>
<evidence type="ECO:0000256" key="1">
    <source>
        <dbReference type="ARBA" id="ARBA00023015"/>
    </source>
</evidence>
<dbReference type="SMART" id="SM00895">
    <property type="entry name" value="FCD"/>
    <property type="match status" value="1"/>
</dbReference>
<dbReference type="Gene3D" id="1.20.120.530">
    <property type="entry name" value="GntR ligand-binding domain-like"/>
    <property type="match status" value="1"/>
</dbReference>
<dbReference type="EMBL" id="BAAAHE010000014">
    <property type="protein sequence ID" value="GAA0616716.1"/>
    <property type="molecule type" value="Genomic_DNA"/>
</dbReference>
<keyword evidence="6" id="KW-1185">Reference proteome</keyword>
<organism evidence="5 6">
    <name type="scientific">Sporichthya brevicatena</name>
    <dbReference type="NCBI Taxonomy" id="171442"/>
    <lineage>
        <taxon>Bacteria</taxon>
        <taxon>Bacillati</taxon>
        <taxon>Actinomycetota</taxon>
        <taxon>Actinomycetes</taxon>
        <taxon>Sporichthyales</taxon>
        <taxon>Sporichthyaceae</taxon>
        <taxon>Sporichthya</taxon>
    </lineage>
</organism>
<protein>
    <submittedName>
        <fullName evidence="5">FCD domain-containing protein</fullName>
    </submittedName>
</protein>
<dbReference type="PANTHER" id="PTHR43537">
    <property type="entry name" value="TRANSCRIPTIONAL REGULATOR, GNTR FAMILY"/>
    <property type="match status" value="1"/>
</dbReference>
<evidence type="ECO:0000313" key="6">
    <source>
        <dbReference type="Proteomes" id="UP001500957"/>
    </source>
</evidence>
<dbReference type="Proteomes" id="UP001500957">
    <property type="component" value="Unassembled WGS sequence"/>
</dbReference>
<dbReference type="PANTHER" id="PTHR43537:SF5">
    <property type="entry name" value="UXU OPERON TRANSCRIPTIONAL REGULATOR"/>
    <property type="match status" value="1"/>
</dbReference>
<feature type="domain" description="HTH gntR-type" evidence="4">
    <location>
        <begin position="16"/>
        <end position="85"/>
    </location>
</feature>
<comment type="caution">
    <text evidence="5">The sequence shown here is derived from an EMBL/GenBank/DDBJ whole genome shotgun (WGS) entry which is preliminary data.</text>
</comment>
<sequence length="258" mass="27890">MSQDFPDLGTDPMRVPKVAELVAQDLRRRIASGAFAESGELPPGTVLMQAYGVSRPTLREAYRILESENLVEVGRGGHDAFVRQPSIEVAGRYAGVHLQMRGTTLLDVERARAVVEPPAAGMLAARGGDPEVRKALQDALQRERDSLDDPAAFSHASFAFHDLVVELSGNVTLHAVFGVLGDVVQRHTDVRVAEETQVSPAATDRAALMKGHRAHVRFVEHVEAEDVAAATALWRTHVEAVSHALGSDTDPRGVVDLF</sequence>
<evidence type="ECO:0000313" key="5">
    <source>
        <dbReference type="EMBL" id="GAA0616716.1"/>
    </source>
</evidence>
<proteinExistence type="predicted"/>
<dbReference type="CDD" id="cd07377">
    <property type="entry name" value="WHTH_GntR"/>
    <property type="match status" value="1"/>
</dbReference>
<keyword evidence="3" id="KW-0804">Transcription</keyword>
<dbReference type="PRINTS" id="PR00035">
    <property type="entry name" value="HTHGNTR"/>
</dbReference>
<dbReference type="InterPro" id="IPR036390">
    <property type="entry name" value="WH_DNA-bd_sf"/>
</dbReference>
<evidence type="ECO:0000256" key="2">
    <source>
        <dbReference type="ARBA" id="ARBA00023125"/>
    </source>
</evidence>
<reference evidence="5 6" key="1">
    <citation type="journal article" date="2019" name="Int. J. Syst. Evol. Microbiol.">
        <title>The Global Catalogue of Microorganisms (GCM) 10K type strain sequencing project: providing services to taxonomists for standard genome sequencing and annotation.</title>
        <authorList>
            <consortium name="The Broad Institute Genomics Platform"/>
            <consortium name="The Broad Institute Genome Sequencing Center for Infectious Disease"/>
            <person name="Wu L."/>
            <person name="Ma J."/>
        </authorList>
    </citation>
    <scope>NUCLEOTIDE SEQUENCE [LARGE SCALE GENOMIC DNA]</scope>
    <source>
        <strain evidence="5 6">JCM 10671</strain>
    </source>
</reference>
<dbReference type="SMART" id="SM00345">
    <property type="entry name" value="HTH_GNTR"/>
    <property type="match status" value="1"/>
</dbReference>
<gene>
    <name evidence="5" type="ORF">GCM10009547_18520</name>
</gene>
<dbReference type="InterPro" id="IPR000524">
    <property type="entry name" value="Tscrpt_reg_HTH_GntR"/>
</dbReference>
<accession>A0ABN1GQS1</accession>
<name>A0ABN1GQS1_9ACTN</name>
<dbReference type="RefSeq" id="WP_344603902.1">
    <property type="nucleotide sequence ID" value="NZ_BAAAHE010000014.1"/>
</dbReference>
<dbReference type="Pfam" id="PF07729">
    <property type="entry name" value="FCD"/>
    <property type="match status" value="1"/>
</dbReference>
<dbReference type="InterPro" id="IPR011711">
    <property type="entry name" value="GntR_C"/>
</dbReference>
<evidence type="ECO:0000259" key="4">
    <source>
        <dbReference type="PROSITE" id="PS50949"/>
    </source>
</evidence>
<evidence type="ECO:0000256" key="3">
    <source>
        <dbReference type="ARBA" id="ARBA00023163"/>
    </source>
</evidence>
<dbReference type="SUPFAM" id="SSF46785">
    <property type="entry name" value="Winged helix' DNA-binding domain"/>
    <property type="match status" value="1"/>
</dbReference>
<dbReference type="SUPFAM" id="SSF48008">
    <property type="entry name" value="GntR ligand-binding domain-like"/>
    <property type="match status" value="1"/>
</dbReference>
<keyword evidence="2" id="KW-0238">DNA-binding</keyword>
<dbReference type="InterPro" id="IPR008920">
    <property type="entry name" value="TF_FadR/GntR_C"/>
</dbReference>
<dbReference type="Gene3D" id="1.10.10.10">
    <property type="entry name" value="Winged helix-like DNA-binding domain superfamily/Winged helix DNA-binding domain"/>
    <property type="match status" value="1"/>
</dbReference>
<dbReference type="Pfam" id="PF00392">
    <property type="entry name" value="GntR"/>
    <property type="match status" value="1"/>
</dbReference>